<gene>
    <name evidence="2" type="ORF">BT96DRAFT_1041253</name>
</gene>
<dbReference type="AlphaFoldDB" id="A0A6A4HE42"/>
<reference evidence="2" key="1">
    <citation type="journal article" date="2019" name="Environ. Microbiol.">
        <title>Fungal ecological strategies reflected in gene transcription - a case study of two litter decomposers.</title>
        <authorList>
            <person name="Barbi F."/>
            <person name="Kohler A."/>
            <person name="Barry K."/>
            <person name="Baskaran P."/>
            <person name="Daum C."/>
            <person name="Fauchery L."/>
            <person name="Ihrmark K."/>
            <person name="Kuo A."/>
            <person name="LaButti K."/>
            <person name="Lipzen A."/>
            <person name="Morin E."/>
            <person name="Grigoriev I.V."/>
            <person name="Henrissat B."/>
            <person name="Lindahl B."/>
            <person name="Martin F."/>
        </authorList>
    </citation>
    <scope>NUCLEOTIDE SEQUENCE</scope>
    <source>
        <strain evidence="2">JB14</strain>
    </source>
</reference>
<evidence type="ECO:0000256" key="1">
    <source>
        <dbReference type="SAM" id="MobiDB-lite"/>
    </source>
</evidence>
<dbReference type="Proteomes" id="UP000799118">
    <property type="component" value="Unassembled WGS sequence"/>
</dbReference>
<proteinExistence type="predicted"/>
<dbReference type="EMBL" id="ML769518">
    <property type="protein sequence ID" value="KAE9396181.1"/>
    <property type="molecule type" value="Genomic_DNA"/>
</dbReference>
<organism evidence="2 3">
    <name type="scientific">Gymnopus androsaceus JB14</name>
    <dbReference type="NCBI Taxonomy" id="1447944"/>
    <lineage>
        <taxon>Eukaryota</taxon>
        <taxon>Fungi</taxon>
        <taxon>Dikarya</taxon>
        <taxon>Basidiomycota</taxon>
        <taxon>Agaricomycotina</taxon>
        <taxon>Agaricomycetes</taxon>
        <taxon>Agaricomycetidae</taxon>
        <taxon>Agaricales</taxon>
        <taxon>Marasmiineae</taxon>
        <taxon>Omphalotaceae</taxon>
        <taxon>Gymnopus</taxon>
    </lineage>
</organism>
<sequence length="227" mass="24835">MPPYRRRFNPNSDNTPCVSFANPVDTLAPNPANTLDQNAQSVIDAAVSQKKKQRKLQYTAEFLIWATDQVLTEEEVLPPSEATLCNYAASFTGKLAGGTTKVKLSTVKGWVQRRGLTWEGGINLRNVLNSVECRAPASSFCEQRPPVKKEHISTLFNELNLSAAASAGCFYGQLRGGKILPPSSNPTDYNPSNLPTVKDLKAANENSDRKLRLPKTKTAQSKGEEVV</sequence>
<keyword evidence="3" id="KW-1185">Reference proteome</keyword>
<protein>
    <submittedName>
        <fullName evidence="2">Uncharacterized protein</fullName>
    </submittedName>
</protein>
<feature type="compositionally biased region" description="Basic and acidic residues" evidence="1">
    <location>
        <begin position="198"/>
        <end position="211"/>
    </location>
</feature>
<feature type="compositionally biased region" description="Polar residues" evidence="1">
    <location>
        <begin position="185"/>
        <end position="195"/>
    </location>
</feature>
<evidence type="ECO:0000313" key="2">
    <source>
        <dbReference type="EMBL" id="KAE9396181.1"/>
    </source>
</evidence>
<feature type="region of interest" description="Disordered" evidence="1">
    <location>
        <begin position="181"/>
        <end position="227"/>
    </location>
</feature>
<evidence type="ECO:0000313" key="3">
    <source>
        <dbReference type="Proteomes" id="UP000799118"/>
    </source>
</evidence>
<accession>A0A6A4HE42</accession>
<name>A0A6A4HE42_9AGAR</name>
<dbReference type="OrthoDB" id="3254696at2759"/>